<feature type="compositionally biased region" description="Basic and acidic residues" evidence="1">
    <location>
        <begin position="29"/>
        <end position="40"/>
    </location>
</feature>
<protein>
    <recommendedName>
        <fullName evidence="2">Retrovirus-related Pol polyprotein from transposon TNT 1-94-like beta-barrel domain-containing protein</fullName>
    </recommendedName>
</protein>
<sequence>MVKGSVLHEEMRRKAQGSSSQIEVLVTENRGRSQKKEREKNISKFKSKYKNVKCHYCHKTRHVQKHCFLRKKENKGKKGKSKEKDDDHVTTATGDGLVILRDFESVNFVSDESIWIIDSGATLHVTSRKEFFTYYTTSDFGVLKMGNDGAAKVIDVGDVCLQTNIGMKLWLRGVKHAPNVRFNLIFMHMLDDGGYDNHFGHGKWKLTKDMLPGLKNAELEKCSHCMAGKQTKVSFKKHPPSRKSELLELVHSDVCGPLKVKKLWVYVLKSKNQVLETIRQEDEMQQGIRHEKTPPKTP</sequence>
<organism evidence="3 4">
    <name type="scientific">Mucuna pruriens</name>
    <name type="common">Velvet bean</name>
    <name type="synonym">Dolichos pruriens</name>
    <dbReference type="NCBI Taxonomy" id="157652"/>
    <lineage>
        <taxon>Eukaryota</taxon>
        <taxon>Viridiplantae</taxon>
        <taxon>Streptophyta</taxon>
        <taxon>Embryophyta</taxon>
        <taxon>Tracheophyta</taxon>
        <taxon>Spermatophyta</taxon>
        <taxon>Magnoliopsida</taxon>
        <taxon>eudicotyledons</taxon>
        <taxon>Gunneridae</taxon>
        <taxon>Pentapetalae</taxon>
        <taxon>rosids</taxon>
        <taxon>fabids</taxon>
        <taxon>Fabales</taxon>
        <taxon>Fabaceae</taxon>
        <taxon>Papilionoideae</taxon>
        <taxon>50 kb inversion clade</taxon>
        <taxon>NPAAA clade</taxon>
        <taxon>indigoferoid/millettioid clade</taxon>
        <taxon>Phaseoleae</taxon>
        <taxon>Mucuna</taxon>
    </lineage>
</organism>
<evidence type="ECO:0000313" key="4">
    <source>
        <dbReference type="Proteomes" id="UP000257109"/>
    </source>
</evidence>
<proteinExistence type="predicted"/>
<feature type="non-terminal residue" evidence="3">
    <location>
        <position position="1"/>
    </location>
</feature>
<keyword evidence="4" id="KW-1185">Reference proteome</keyword>
<gene>
    <name evidence="3" type="ORF">CR513_31365</name>
</gene>
<accession>A0A371G9K0</accession>
<name>A0A371G9K0_MUCPR</name>
<comment type="caution">
    <text evidence="3">The sequence shown here is derived from an EMBL/GenBank/DDBJ whole genome shotgun (WGS) entry which is preliminary data.</text>
</comment>
<feature type="compositionally biased region" description="Basic and acidic residues" evidence="1">
    <location>
        <begin position="1"/>
        <end position="13"/>
    </location>
</feature>
<evidence type="ECO:0000313" key="3">
    <source>
        <dbReference type="EMBL" id="RDX87199.1"/>
    </source>
</evidence>
<feature type="compositionally biased region" description="Basic residues" evidence="1">
    <location>
        <begin position="70"/>
        <end position="81"/>
    </location>
</feature>
<dbReference type="PANTHER" id="PTHR47592:SF31">
    <property type="entry name" value="ZINC FINGER, CCHC-TYPE-RELATED"/>
    <property type="match status" value="1"/>
</dbReference>
<dbReference type="PANTHER" id="PTHR47592">
    <property type="entry name" value="PBF68 PROTEIN"/>
    <property type="match status" value="1"/>
</dbReference>
<dbReference type="EMBL" id="QJKJ01006296">
    <property type="protein sequence ID" value="RDX87199.1"/>
    <property type="molecule type" value="Genomic_DNA"/>
</dbReference>
<feature type="region of interest" description="Disordered" evidence="1">
    <location>
        <begin position="70"/>
        <end position="89"/>
    </location>
</feature>
<dbReference type="InterPro" id="IPR054722">
    <property type="entry name" value="PolX-like_BBD"/>
</dbReference>
<dbReference type="OrthoDB" id="2015125at2759"/>
<evidence type="ECO:0000256" key="1">
    <source>
        <dbReference type="SAM" id="MobiDB-lite"/>
    </source>
</evidence>
<feature type="domain" description="Retrovirus-related Pol polyprotein from transposon TNT 1-94-like beta-barrel" evidence="2">
    <location>
        <begin position="115"/>
        <end position="195"/>
    </location>
</feature>
<dbReference type="Proteomes" id="UP000257109">
    <property type="component" value="Unassembled WGS sequence"/>
</dbReference>
<reference evidence="3" key="1">
    <citation type="submission" date="2018-05" db="EMBL/GenBank/DDBJ databases">
        <title>Draft genome of Mucuna pruriens seed.</title>
        <authorList>
            <person name="Nnadi N.E."/>
            <person name="Vos R."/>
            <person name="Hasami M.H."/>
            <person name="Devisetty U.K."/>
            <person name="Aguiy J.C."/>
        </authorList>
    </citation>
    <scope>NUCLEOTIDE SEQUENCE [LARGE SCALE GENOMIC DNA]</scope>
    <source>
        <strain evidence="3">JCA_2017</strain>
    </source>
</reference>
<dbReference type="Pfam" id="PF22936">
    <property type="entry name" value="Pol_BBD"/>
    <property type="match status" value="1"/>
</dbReference>
<dbReference type="AlphaFoldDB" id="A0A371G9K0"/>
<evidence type="ECO:0000259" key="2">
    <source>
        <dbReference type="Pfam" id="PF22936"/>
    </source>
</evidence>
<feature type="region of interest" description="Disordered" evidence="1">
    <location>
        <begin position="1"/>
        <end position="40"/>
    </location>
</feature>